<proteinExistence type="predicted"/>
<dbReference type="Proteomes" id="UP000785200">
    <property type="component" value="Unassembled WGS sequence"/>
</dbReference>
<feature type="domain" description="ATP-grasp" evidence="2">
    <location>
        <begin position="123"/>
        <end position="305"/>
    </location>
</feature>
<keyword evidence="1" id="KW-0547">Nucleotide-binding</keyword>
<reference evidence="3" key="1">
    <citation type="submission" date="2019-07" db="EMBL/GenBank/DDBJ databases">
        <title>Hyphodiscus hymeniophilus genome sequencing and assembly.</title>
        <authorList>
            <person name="Kramer G."/>
            <person name="Nodwell J."/>
        </authorList>
    </citation>
    <scope>NUCLEOTIDE SEQUENCE</scope>
    <source>
        <strain evidence="3">ATCC 34498</strain>
    </source>
</reference>
<dbReference type="InterPro" id="IPR011761">
    <property type="entry name" value="ATP-grasp"/>
</dbReference>
<comment type="caution">
    <text evidence="3">The sequence shown here is derived from an EMBL/GenBank/DDBJ whole genome shotgun (WGS) entry which is preliminary data.</text>
</comment>
<dbReference type="Gene3D" id="3.30.470.20">
    <property type="entry name" value="ATP-grasp fold, B domain"/>
    <property type="match status" value="1"/>
</dbReference>
<dbReference type="AlphaFoldDB" id="A0A9P6VQ46"/>
<accession>A0A9P6VQ46</accession>
<dbReference type="GO" id="GO:0046872">
    <property type="term" value="F:metal ion binding"/>
    <property type="evidence" value="ECO:0007669"/>
    <property type="project" value="InterPro"/>
</dbReference>
<sequence>MNVLLTDASSLTSRQLATILSRAGHTVHLLSPPGAILTRLTCHVSTRHLVPVFGDDPYKWLEGALSIIDSARQINLAFDVLICTQEQVTVISAELNRVLDTGIHVAVPSFESLRKVMDKIFACTTLENVGLKQPESIVLSSASNFSIPSSLSPDIFPAYAKLPIATGSTGVHRVTSIADLKDIMRGRRLFERGGKLLLQKEVPGPLLMICGIFSHGSLLAWHACVRTREGVNGGGSVKVSCPLPIVEVELAKLGQALKWHGALSADEWKHEKEVVFIDINPRIVEPMNGLLAGVDLVDVLMNVSLDKDDPALTEVEKPKVGKEGVQTHQLILALLAAAKEGRVSLVKELWMAFRGWHSGDGMDFMGTKEAWRSLHPS</sequence>
<dbReference type="EMBL" id="VNKQ01000003">
    <property type="protein sequence ID" value="KAG0652130.1"/>
    <property type="molecule type" value="Genomic_DNA"/>
</dbReference>
<keyword evidence="4" id="KW-1185">Reference proteome</keyword>
<protein>
    <recommendedName>
        <fullName evidence="2">ATP-grasp domain-containing protein</fullName>
    </recommendedName>
</protein>
<keyword evidence="1" id="KW-0067">ATP-binding</keyword>
<evidence type="ECO:0000313" key="4">
    <source>
        <dbReference type="Proteomes" id="UP000785200"/>
    </source>
</evidence>
<dbReference type="OrthoDB" id="3525353at2759"/>
<evidence type="ECO:0000313" key="3">
    <source>
        <dbReference type="EMBL" id="KAG0652130.1"/>
    </source>
</evidence>
<evidence type="ECO:0000259" key="2">
    <source>
        <dbReference type="PROSITE" id="PS50975"/>
    </source>
</evidence>
<gene>
    <name evidence="3" type="ORF">D0Z07_0775</name>
</gene>
<name>A0A9P6VQ46_9HELO</name>
<evidence type="ECO:0000256" key="1">
    <source>
        <dbReference type="PROSITE-ProRule" id="PRU00409"/>
    </source>
</evidence>
<dbReference type="PROSITE" id="PS50975">
    <property type="entry name" value="ATP_GRASP"/>
    <property type="match status" value="1"/>
</dbReference>
<dbReference type="SUPFAM" id="SSF56059">
    <property type="entry name" value="Glutathione synthetase ATP-binding domain-like"/>
    <property type="match status" value="1"/>
</dbReference>
<dbReference type="GO" id="GO:0005524">
    <property type="term" value="F:ATP binding"/>
    <property type="evidence" value="ECO:0007669"/>
    <property type="project" value="UniProtKB-UniRule"/>
</dbReference>
<organism evidence="3 4">
    <name type="scientific">Hyphodiscus hymeniophilus</name>
    <dbReference type="NCBI Taxonomy" id="353542"/>
    <lineage>
        <taxon>Eukaryota</taxon>
        <taxon>Fungi</taxon>
        <taxon>Dikarya</taxon>
        <taxon>Ascomycota</taxon>
        <taxon>Pezizomycotina</taxon>
        <taxon>Leotiomycetes</taxon>
        <taxon>Helotiales</taxon>
        <taxon>Hyphodiscaceae</taxon>
        <taxon>Hyphodiscus</taxon>
    </lineage>
</organism>